<dbReference type="InterPro" id="IPR010982">
    <property type="entry name" value="Lambda_DNA-bd_dom_sf"/>
</dbReference>
<protein>
    <submittedName>
        <fullName evidence="3">Helix-turn-helix domain-containing protein</fullName>
    </submittedName>
</protein>
<evidence type="ECO:0000313" key="4">
    <source>
        <dbReference type="Proteomes" id="UP001602058"/>
    </source>
</evidence>
<dbReference type="SMART" id="SM00530">
    <property type="entry name" value="HTH_XRE"/>
    <property type="match status" value="2"/>
</dbReference>
<organism evidence="3 4">
    <name type="scientific">Streptomyces bluensis</name>
    <dbReference type="NCBI Taxonomy" id="33897"/>
    <lineage>
        <taxon>Bacteria</taxon>
        <taxon>Bacillati</taxon>
        <taxon>Actinomycetota</taxon>
        <taxon>Actinomycetes</taxon>
        <taxon>Kitasatosporales</taxon>
        <taxon>Streptomycetaceae</taxon>
        <taxon>Streptomyces</taxon>
    </lineage>
</organism>
<sequence>MRRSRARSQHPARPPHPSPAAQTTPPTPPTPPFDSPAARSLRAGLGLEPEHVAYGMRSSYGLPHVTPDMVVDWERGTAAPTCVELTALAGVLWCSVDDLADRPRTLREYRVARGLSAEEVAHAVGLELLAYLRMEETGQWRGNERQSAALTGLLGLSRPDFVTVSERNRKLAELLRDAVTTRWQGYVRPVAKLVPLERRLVEDVLRELHTAYRGTITAGLTWTNGTAWTDADEAGRDFLDHIVDRFWSTVSTVESTGPY</sequence>
<name>A0ABW6UT88_9ACTN</name>
<proteinExistence type="predicted"/>
<evidence type="ECO:0000259" key="2">
    <source>
        <dbReference type="SMART" id="SM00530"/>
    </source>
</evidence>
<feature type="compositionally biased region" description="Pro residues" evidence="1">
    <location>
        <begin position="25"/>
        <end position="34"/>
    </location>
</feature>
<evidence type="ECO:0000256" key="1">
    <source>
        <dbReference type="SAM" id="MobiDB-lite"/>
    </source>
</evidence>
<dbReference type="InterPro" id="IPR001387">
    <property type="entry name" value="Cro/C1-type_HTH"/>
</dbReference>
<evidence type="ECO:0000313" key="3">
    <source>
        <dbReference type="EMBL" id="MFF4526479.1"/>
    </source>
</evidence>
<feature type="compositionally biased region" description="Basic residues" evidence="1">
    <location>
        <begin position="1"/>
        <end position="10"/>
    </location>
</feature>
<reference evidence="3 4" key="1">
    <citation type="submission" date="2024-10" db="EMBL/GenBank/DDBJ databases">
        <title>The Natural Products Discovery Center: Release of the First 8490 Sequenced Strains for Exploring Actinobacteria Biosynthetic Diversity.</title>
        <authorList>
            <person name="Kalkreuter E."/>
            <person name="Kautsar S.A."/>
            <person name="Yang D."/>
            <person name="Bader C.D."/>
            <person name="Teijaro C.N."/>
            <person name="Fluegel L."/>
            <person name="Davis C.M."/>
            <person name="Simpson J.R."/>
            <person name="Lauterbach L."/>
            <person name="Steele A.D."/>
            <person name="Gui C."/>
            <person name="Meng S."/>
            <person name="Li G."/>
            <person name="Viehrig K."/>
            <person name="Ye F."/>
            <person name="Su P."/>
            <person name="Kiefer A.F."/>
            <person name="Nichols A."/>
            <person name="Cepeda A.J."/>
            <person name="Yan W."/>
            <person name="Fan B."/>
            <person name="Jiang Y."/>
            <person name="Adhikari A."/>
            <person name="Zheng C.-J."/>
            <person name="Schuster L."/>
            <person name="Cowan T.M."/>
            <person name="Smanski M.J."/>
            <person name="Chevrette M.G."/>
            <person name="De Carvalho L.P.S."/>
            <person name="Shen B."/>
        </authorList>
    </citation>
    <scope>NUCLEOTIDE SEQUENCE [LARGE SCALE GENOMIC DNA]</scope>
    <source>
        <strain evidence="3 4">NPDC001390</strain>
    </source>
</reference>
<dbReference type="Proteomes" id="UP001602058">
    <property type="component" value="Unassembled WGS sequence"/>
</dbReference>
<feature type="region of interest" description="Disordered" evidence="1">
    <location>
        <begin position="1"/>
        <end position="39"/>
    </location>
</feature>
<feature type="domain" description="HTH cro/C1-type" evidence="2">
    <location>
        <begin position="37"/>
        <end position="99"/>
    </location>
</feature>
<dbReference type="RefSeq" id="WP_387891989.1">
    <property type="nucleotide sequence ID" value="NZ_JBIAWJ010000026.1"/>
</dbReference>
<dbReference type="SUPFAM" id="SSF47413">
    <property type="entry name" value="lambda repressor-like DNA-binding domains"/>
    <property type="match status" value="1"/>
</dbReference>
<accession>A0ABW6UT88</accession>
<dbReference type="EMBL" id="JBIAWJ010000026">
    <property type="protein sequence ID" value="MFF4526479.1"/>
    <property type="molecule type" value="Genomic_DNA"/>
</dbReference>
<feature type="domain" description="HTH cro/C1-type" evidence="2">
    <location>
        <begin position="105"/>
        <end position="161"/>
    </location>
</feature>
<gene>
    <name evidence="3" type="ORF">ACFY1D_34370</name>
</gene>
<comment type="caution">
    <text evidence="3">The sequence shown here is derived from an EMBL/GenBank/DDBJ whole genome shotgun (WGS) entry which is preliminary data.</text>
</comment>
<keyword evidence="4" id="KW-1185">Reference proteome</keyword>